<evidence type="ECO:0000313" key="4">
    <source>
        <dbReference type="Proteomes" id="UP000693970"/>
    </source>
</evidence>
<accession>A0A9K3KH13</accession>
<proteinExistence type="predicted"/>
<keyword evidence="2" id="KW-0472">Membrane</keyword>
<reference evidence="3" key="1">
    <citation type="journal article" date="2021" name="Sci. Rep.">
        <title>Diploid genomic architecture of Nitzschia inconspicua, an elite biomass production diatom.</title>
        <authorList>
            <person name="Oliver A."/>
            <person name="Podell S."/>
            <person name="Pinowska A."/>
            <person name="Traller J.C."/>
            <person name="Smith S.R."/>
            <person name="McClure R."/>
            <person name="Beliaev A."/>
            <person name="Bohutskyi P."/>
            <person name="Hill E.A."/>
            <person name="Rabines A."/>
            <person name="Zheng H."/>
            <person name="Allen L.Z."/>
            <person name="Kuo A."/>
            <person name="Grigoriev I.V."/>
            <person name="Allen A.E."/>
            <person name="Hazlebeck D."/>
            <person name="Allen E.E."/>
        </authorList>
    </citation>
    <scope>NUCLEOTIDE SEQUENCE</scope>
    <source>
        <strain evidence="3">Hildebrandi</strain>
    </source>
</reference>
<keyword evidence="2" id="KW-1133">Transmembrane helix</keyword>
<sequence>MNFVRSHITGQGATDPSLAKSHNNSGSKPEKNLMIHPGLVEEAVHRIVYQGEIDLSELRFQVGETSGKDSVLDIAIFPIPAHCNSQTCDLSQYGVGTVTQYNGVGYLSLCGNDGRLQIHHDVFRGHHLELPIPGQGDIPHDRIFDGKEILVFEKDMTYEVMLANCNKGGRDISLSGQVVFKSFGRSSLHAQDDVSEVHLLLMGAAVFLFFSVCFIRVHMGTRADYTYSRLLPIFRQTS</sequence>
<evidence type="ECO:0000256" key="1">
    <source>
        <dbReference type="SAM" id="MobiDB-lite"/>
    </source>
</evidence>
<organism evidence="3 4">
    <name type="scientific">Nitzschia inconspicua</name>
    <dbReference type="NCBI Taxonomy" id="303405"/>
    <lineage>
        <taxon>Eukaryota</taxon>
        <taxon>Sar</taxon>
        <taxon>Stramenopiles</taxon>
        <taxon>Ochrophyta</taxon>
        <taxon>Bacillariophyta</taxon>
        <taxon>Bacillariophyceae</taxon>
        <taxon>Bacillariophycidae</taxon>
        <taxon>Bacillariales</taxon>
        <taxon>Bacillariaceae</taxon>
        <taxon>Nitzschia</taxon>
    </lineage>
</organism>
<evidence type="ECO:0000313" key="3">
    <source>
        <dbReference type="EMBL" id="KAG7343006.1"/>
    </source>
</evidence>
<dbReference type="EMBL" id="JAGRRH010000024">
    <property type="protein sequence ID" value="KAG7343006.1"/>
    <property type="molecule type" value="Genomic_DNA"/>
</dbReference>
<dbReference type="AlphaFoldDB" id="A0A9K3KH13"/>
<feature type="transmembrane region" description="Helical" evidence="2">
    <location>
        <begin position="197"/>
        <end position="219"/>
    </location>
</feature>
<dbReference type="OrthoDB" id="53473at2759"/>
<keyword evidence="2" id="KW-0812">Transmembrane</keyword>
<keyword evidence="4" id="KW-1185">Reference proteome</keyword>
<name>A0A9K3KH13_9STRA</name>
<evidence type="ECO:0000256" key="2">
    <source>
        <dbReference type="SAM" id="Phobius"/>
    </source>
</evidence>
<feature type="compositionally biased region" description="Polar residues" evidence="1">
    <location>
        <begin position="8"/>
        <end position="27"/>
    </location>
</feature>
<reference evidence="3" key="2">
    <citation type="submission" date="2021-04" db="EMBL/GenBank/DDBJ databases">
        <authorList>
            <person name="Podell S."/>
        </authorList>
    </citation>
    <scope>NUCLEOTIDE SEQUENCE</scope>
    <source>
        <strain evidence="3">Hildebrandi</strain>
    </source>
</reference>
<protein>
    <submittedName>
        <fullName evidence="3">Uncharacterized protein</fullName>
    </submittedName>
</protein>
<comment type="caution">
    <text evidence="3">The sequence shown here is derived from an EMBL/GenBank/DDBJ whole genome shotgun (WGS) entry which is preliminary data.</text>
</comment>
<feature type="region of interest" description="Disordered" evidence="1">
    <location>
        <begin position="1"/>
        <end position="34"/>
    </location>
</feature>
<dbReference type="Proteomes" id="UP000693970">
    <property type="component" value="Unassembled WGS sequence"/>
</dbReference>
<gene>
    <name evidence="3" type="ORF">IV203_020951</name>
</gene>